<accession>A0A6V7V0D3</accession>
<dbReference type="EMBL" id="CAJEWN010000140">
    <property type="protein sequence ID" value="CAD2168370.1"/>
    <property type="molecule type" value="Genomic_DNA"/>
</dbReference>
<organism evidence="1 2">
    <name type="scientific">Meloidogyne enterolobii</name>
    <name type="common">Root-knot nematode worm</name>
    <name type="synonym">Meloidogyne mayaguensis</name>
    <dbReference type="NCBI Taxonomy" id="390850"/>
    <lineage>
        <taxon>Eukaryota</taxon>
        <taxon>Metazoa</taxon>
        <taxon>Ecdysozoa</taxon>
        <taxon>Nematoda</taxon>
        <taxon>Chromadorea</taxon>
        <taxon>Rhabditida</taxon>
        <taxon>Tylenchina</taxon>
        <taxon>Tylenchomorpha</taxon>
        <taxon>Tylenchoidea</taxon>
        <taxon>Meloidogynidae</taxon>
        <taxon>Meloidogyninae</taxon>
        <taxon>Meloidogyne</taxon>
    </lineage>
</organism>
<sequence length="73" mass="8429">MGSASKLVLKFVLVPGTKYEYEFMYEAKKSEKYEVRGLSTSSYFSYLVLLGKVKEIYLIPFILHCMSDWLSGD</sequence>
<comment type="caution">
    <text evidence="1">The sequence shown here is derived from an EMBL/GenBank/DDBJ whole genome shotgun (WGS) entry which is preliminary data.</text>
</comment>
<evidence type="ECO:0000313" key="1">
    <source>
        <dbReference type="EMBL" id="CAD2168370.1"/>
    </source>
</evidence>
<proteinExistence type="predicted"/>
<reference evidence="1 2" key="1">
    <citation type="submission" date="2020-08" db="EMBL/GenBank/DDBJ databases">
        <authorList>
            <person name="Koutsovoulos G."/>
            <person name="Danchin GJ E."/>
        </authorList>
    </citation>
    <scope>NUCLEOTIDE SEQUENCE [LARGE SCALE GENOMIC DNA]</scope>
</reference>
<name>A0A6V7V0D3_MELEN</name>
<dbReference type="Proteomes" id="UP000580250">
    <property type="component" value="Unassembled WGS sequence"/>
</dbReference>
<evidence type="ECO:0000313" key="2">
    <source>
        <dbReference type="Proteomes" id="UP000580250"/>
    </source>
</evidence>
<protein>
    <submittedName>
        <fullName evidence="1">Uncharacterized protein</fullName>
    </submittedName>
</protein>
<dbReference type="AlphaFoldDB" id="A0A6V7V0D3"/>
<gene>
    <name evidence="1" type="ORF">MENT_LOCUS19735</name>
</gene>